<accession>A0A7R9WM87</accession>
<dbReference type="EMBL" id="HBEF01002035">
    <property type="protein sequence ID" value="CAD8329178.1"/>
    <property type="molecule type" value="Transcribed_RNA"/>
</dbReference>
<feature type="compositionally biased region" description="Basic and acidic residues" evidence="1">
    <location>
        <begin position="275"/>
        <end position="284"/>
    </location>
</feature>
<proteinExistence type="predicted"/>
<protein>
    <submittedName>
        <fullName evidence="2">Uncharacterized protein</fullName>
    </submittedName>
</protein>
<evidence type="ECO:0000256" key="1">
    <source>
        <dbReference type="SAM" id="MobiDB-lite"/>
    </source>
</evidence>
<gene>
    <name evidence="2" type="ORF">CAUS1442_LOCUS1276</name>
</gene>
<feature type="compositionally biased region" description="Basic and acidic residues" evidence="1">
    <location>
        <begin position="194"/>
        <end position="221"/>
    </location>
</feature>
<feature type="compositionally biased region" description="Polar residues" evidence="1">
    <location>
        <begin position="232"/>
        <end position="250"/>
    </location>
</feature>
<name>A0A7R9WM87_9STRA</name>
<reference evidence="2" key="1">
    <citation type="submission" date="2021-01" db="EMBL/GenBank/DDBJ databases">
        <authorList>
            <person name="Corre E."/>
            <person name="Pelletier E."/>
            <person name="Niang G."/>
            <person name="Scheremetjew M."/>
            <person name="Finn R."/>
            <person name="Kale V."/>
            <person name="Holt S."/>
            <person name="Cochrane G."/>
            <person name="Meng A."/>
            <person name="Brown T."/>
            <person name="Cohen L."/>
        </authorList>
    </citation>
    <scope>NUCLEOTIDE SEQUENCE</scope>
    <source>
        <strain evidence="2">CCMP3328</strain>
    </source>
</reference>
<organism evidence="2">
    <name type="scientific">Craspedostauros australis</name>
    <dbReference type="NCBI Taxonomy" id="1486917"/>
    <lineage>
        <taxon>Eukaryota</taxon>
        <taxon>Sar</taxon>
        <taxon>Stramenopiles</taxon>
        <taxon>Ochrophyta</taxon>
        <taxon>Bacillariophyta</taxon>
        <taxon>Bacillariophyceae</taxon>
        <taxon>Bacillariophycidae</taxon>
        <taxon>Naviculales</taxon>
        <taxon>Naviculaceae</taxon>
        <taxon>Craspedostauros</taxon>
    </lineage>
</organism>
<dbReference type="AlphaFoldDB" id="A0A7R9WM87"/>
<evidence type="ECO:0000313" key="2">
    <source>
        <dbReference type="EMBL" id="CAD8329178.1"/>
    </source>
</evidence>
<sequence>MFSWLVASSAKVEAQLQMVKRRCSQYGLNLTTFPHISVSEDPFLNAFVVPPSICIKDAAVADQIDDALANSVFVNDGVYFTKSSVLSCIDGSEDYDFSRARAPRNKKKADDENKKSAGVRLTRISSRQFVHRSGSMFVRKLRDQKGWVILVVIPNTQHSSRHDLPKYRRMLRSSFLELCRIIEDLKQQHQRRQREKEKEQEQAQKRERETIQVQKKEREVEQEQALKGMGSTGASGSANDNANISANTNAKAEAEADHRPSALTTRTTDDVAIDTSRKEAKVEE</sequence>
<feature type="region of interest" description="Disordered" evidence="1">
    <location>
        <begin position="190"/>
        <end position="284"/>
    </location>
</feature>